<name>A0A4S4DMB4_CAMSN</name>
<dbReference type="InterPro" id="IPR050426">
    <property type="entry name" value="Glycosyltransferase_28"/>
</dbReference>
<gene>
    <name evidence="6" type="ORF">TEA_024174</name>
</gene>
<dbReference type="PANTHER" id="PTHR48050:SF2">
    <property type="entry name" value="STEROL 3-BETA-GLUCOSYLTRANSFERASE UGT80A2-LIKE"/>
    <property type="match status" value="1"/>
</dbReference>
<dbReference type="SUPFAM" id="SSF48264">
    <property type="entry name" value="Cytochrome P450"/>
    <property type="match status" value="1"/>
</dbReference>
<dbReference type="InterPro" id="IPR002213">
    <property type="entry name" value="UDP_glucos_trans"/>
</dbReference>
<dbReference type="Gene3D" id="1.10.630.10">
    <property type="entry name" value="Cytochrome P450"/>
    <property type="match status" value="1"/>
</dbReference>
<feature type="region of interest" description="Disordered" evidence="3">
    <location>
        <begin position="36"/>
        <end position="58"/>
    </location>
</feature>
<dbReference type="GO" id="GO:0004497">
    <property type="term" value="F:monooxygenase activity"/>
    <property type="evidence" value="ECO:0007669"/>
    <property type="project" value="InterPro"/>
</dbReference>
<dbReference type="EMBL" id="SDRB02010811">
    <property type="protein sequence ID" value="THG04123.1"/>
    <property type="molecule type" value="Genomic_DNA"/>
</dbReference>
<dbReference type="Pfam" id="PF00067">
    <property type="entry name" value="p450"/>
    <property type="match status" value="1"/>
</dbReference>
<dbReference type="GO" id="GO:0016906">
    <property type="term" value="F:sterol 3-beta-glucosyltransferase activity"/>
    <property type="evidence" value="ECO:0007669"/>
    <property type="project" value="UniProtKB-ARBA"/>
</dbReference>
<keyword evidence="1" id="KW-0808">Transferase</keyword>
<evidence type="ECO:0000256" key="3">
    <source>
        <dbReference type="SAM" id="MobiDB-lite"/>
    </source>
</evidence>
<accession>A0A4S4DMB4</accession>
<organism evidence="6 7">
    <name type="scientific">Camellia sinensis var. sinensis</name>
    <name type="common">China tea</name>
    <dbReference type="NCBI Taxonomy" id="542762"/>
    <lineage>
        <taxon>Eukaryota</taxon>
        <taxon>Viridiplantae</taxon>
        <taxon>Streptophyta</taxon>
        <taxon>Embryophyta</taxon>
        <taxon>Tracheophyta</taxon>
        <taxon>Spermatophyta</taxon>
        <taxon>Magnoliopsida</taxon>
        <taxon>eudicotyledons</taxon>
        <taxon>Gunneridae</taxon>
        <taxon>Pentapetalae</taxon>
        <taxon>asterids</taxon>
        <taxon>Ericales</taxon>
        <taxon>Theaceae</taxon>
        <taxon>Camellia</taxon>
    </lineage>
</organism>
<dbReference type="InterPro" id="IPR001128">
    <property type="entry name" value="Cyt_P450"/>
</dbReference>
<dbReference type="GO" id="GO:0005975">
    <property type="term" value="P:carbohydrate metabolic process"/>
    <property type="evidence" value="ECO:0007669"/>
    <property type="project" value="InterPro"/>
</dbReference>
<feature type="domain" description="Glycosyltransferase family 28 N-terminal" evidence="4">
    <location>
        <begin position="456"/>
        <end position="572"/>
    </location>
</feature>
<dbReference type="GO" id="GO:0009813">
    <property type="term" value="P:flavonoid biosynthetic process"/>
    <property type="evidence" value="ECO:0007669"/>
    <property type="project" value="UniProtKB-KW"/>
</dbReference>
<dbReference type="FunFam" id="3.40.50.2000:FF:000009">
    <property type="entry name" value="Sterol 3-beta-glucosyltransferase UGT80A2"/>
    <property type="match status" value="1"/>
</dbReference>
<dbReference type="Gene3D" id="3.40.50.2000">
    <property type="entry name" value="Glycogen Phosphorylase B"/>
    <property type="match status" value="3"/>
</dbReference>
<reference evidence="6 7" key="1">
    <citation type="journal article" date="2018" name="Proc. Natl. Acad. Sci. U.S.A.">
        <title>Draft genome sequence of Camellia sinensis var. sinensis provides insights into the evolution of the tea genome and tea quality.</title>
        <authorList>
            <person name="Wei C."/>
            <person name="Yang H."/>
            <person name="Wang S."/>
            <person name="Zhao J."/>
            <person name="Liu C."/>
            <person name="Gao L."/>
            <person name="Xia E."/>
            <person name="Lu Y."/>
            <person name="Tai Y."/>
            <person name="She G."/>
            <person name="Sun J."/>
            <person name="Cao H."/>
            <person name="Tong W."/>
            <person name="Gao Q."/>
            <person name="Li Y."/>
            <person name="Deng W."/>
            <person name="Jiang X."/>
            <person name="Wang W."/>
            <person name="Chen Q."/>
            <person name="Zhang S."/>
            <person name="Li H."/>
            <person name="Wu J."/>
            <person name="Wang P."/>
            <person name="Li P."/>
            <person name="Shi C."/>
            <person name="Zheng F."/>
            <person name="Jian J."/>
            <person name="Huang B."/>
            <person name="Shan D."/>
            <person name="Shi M."/>
            <person name="Fang C."/>
            <person name="Yue Y."/>
            <person name="Li F."/>
            <person name="Li D."/>
            <person name="Wei S."/>
            <person name="Han B."/>
            <person name="Jiang C."/>
            <person name="Yin Y."/>
            <person name="Xia T."/>
            <person name="Zhang Z."/>
            <person name="Bennetzen J.L."/>
            <person name="Zhao S."/>
            <person name="Wan X."/>
        </authorList>
    </citation>
    <scope>NUCLEOTIDE SEQUENCE [LARGE SCALE GENOMIC DNA]</scope>
    <source>
        <strain evidence="7">cv. Shuchazao</strain>
        <tissue evidence="6">Leaf</tissue>
    </source>
</reference>
<feature type="domain" description="Erythromycin biosynthesis protein CIII-like C-terminal" evidence="5">
    <location>
        <begin position="794"/>
        <end position="895"/>
    </location>
</feature>
<protein>
    <submittedName>
        <fullName evidence="6">Uncharacterized protein</fullName>
    </submittedName>
</protein>
<dbReference type="Pfam" id="PF06722">
    <property type="entry name" value="EryCIII-like_C"/>
    <property type="match status" value="1"/>
</dbReference>
<evidence type="ECO:0000313" key="7">
    <source>
        <dbReference type="Proteomes" id="UP000306102"/>
    </source>
</evidence>
<dbReference type="PANTHER" id="PTHR48050">
    <property type="entry name" value="STEROL 3-BETA-GLUCOSYLTRANSFERASE"/>
    <property type="match status" value="1"/>
</dbReference>
<dbReference type="InterPro" id="IPR010610">
    <property type="entry name" value="EryCIII-like_C"/>
</dbReference>
<evidence type="ECO:0000256" key="2">
    <source>
        <dbReference type="ARBA" id="ARBA00023241"/>
    </source>
</evidence>
<dbReference type="GO" id="GO:0005506">
    <property type="term" value="F:iron ion binding"/>
    <property type="evidence" value="ECO:0007669"/>
    <property type="project" value="InterPro"/>
</dbReference>
<keyword evidence="7" id="KW-1185">Reference proteome</keyword>
<dbReference type="InterPro" id="IPR036396">
    <property type="entry name" value="Cyt_P450_sf"/>
</dbReference>
<comment type="caution">
    <text evidence="6">The sequence shown here is derived from an EMBL/GenBank/DDBJ whole genome shotgun (WGS) entry which is preliminary data.</text>
</comment>
<dbReference type="InterPro" id="IPR004276">
    <property type="entry name" value="GlycoTrans_28_N"/>
</dbReference>
<evidence type="ECO:0000259" key="4">
    <source>
        <dbReference type="Pfam" id="PF03033"/>
    </source>
</evidence>
<proteinExistence type="predicted"/>
<dbReference type="CDD" id="cd03784">
    <property type="entry name" value="GT1_Gtf-like"/>
    <property type="match status" value="1"/>
</dbReference>
<dbReference type="Pfam" id="PF03033">
    <property type="entry name" value="Glyco_transf_28"/>
    <property type="match status" value="1"/>
</dbReference>
<keyword evidence="2" id="KW-0284">Flavonoid biosynthesis</keyword>
<evidence type="ECO:0000313" key="6">
    <source>
        <dbReference type="EMBL" id="THG04123.1"/>
    </source>
</evidence>
<evidence type="ECO:0000256" key="1">
    <source>
        <dbReference type="ARBA" id="ARBA00022679"/>
    </source>
</evidence>
<dbReference type="SUPFAM" id="SSF53756">
    <property type="entry name" value="UDP-Glycosyltransferase/glycogen phosphorylase"/>
    <property type="match status" value="1"/>
</dbReference>
<evidence type="ECO:0000259" key="5">
    <source>
        <dbReference type="Pfam" id="PF06722"/>
    </source>
</evidence>
<dbReference type="GO" id="GO:0020037">
    <property type="term" value="F:heme binding"/>
    <property type="evidence" value="ECO:0007669"/>
    <property type="project" value="InterPro"/>
</dbReference>
<feature type="compositionally biased region" description="Low complexity" evidence="3">
    <location>
        <begin position="36"/>
        <end position="57"/>
    </location>
</feature>
<dbReference type="GO" id="GO:0016705">
    <property type="term" value="F:oxidoreductase activity, acting on paired donors, with incorporation or reduction of molecular oxygen"/>
    <property type="evidence" value="ECO:0007669"/>
    <property type="project" value="InterPro"/>
</dbReference>
<dbReference type="AlphaFoldDB" id="A0A4S4DMB4"/>
<dbReference type="Proteomes" id="UP000306102">
    <property type="component" value="Unassembled WGS sequence"/>
</dbReference>
<sequence>MAAFVPLFQVPSSIQTSRLEFKPILGTSRCSVIKCSSSSSSNGREPSSSSSTSSSSDSIDKAVKTVDCILEEKRPAELSARIASGEFTVEQSGFPSLIKSSLSKLGISSGMLEFLFKWIDASKDYPKIPEAKGAISAIRSEAFIVPLYELFLTYGGIFRLTFGPKSFLIVSDPSITKHILRDNSKVYSKGILAEILEFVMGKGLLPAAGEIWRVRRRAIVPALHQKVSRWLHRFAVVPFCFVLAMISLFGKATDRLCQNLDAAASNGEDVEMESLFSPLTLDIIGKALFNYDFDSLTNDTGIVEAVYTVLREAEDRSVAPLPYWDIPIFKDISPQQKRVTAALKLINETLDDLIAMCKVNISILLFPSPTILVHFASLRYFSSTLVLSLALSPPPLQLKWVNRLATVKNDGTVQFEVPGDIKPKSIDFGTGVVYNGTTGDEPVDAIVIPDLPPLQIVMLIVGTRGDVQPFVAIGKRLQEFGHRVRLATHSNFKEFVLAAGLEFFPLGGDPKVLVGYMVKNKGFLPSGPSEIPIQRNQIKEIIFSVLPACTYPDPDTRVPFKVDAIIANPPAYDMVKNKGFLPSGPSEIPIQRNQIKEIIFSLLPACTYPDPDTRVPFKVDISLICILCYFLLPTSEFPHPFSRVKQEVGYRLSYQIVDALIWLGIWDIINEFRKKKLKLRPVTYLSGSYSSPDLPYGYLWSPHLVPKPKDWGPKIDVVGFCFLDLASNYVPPDSLVQWLENGRAPIYIGFGSLPVQEPEEMTNIIVKALQLTGQRGIINKGWGGLGNLAEPKDFVYLLDNCPHDWLFLRCAAVVHHGGAGTTAAGLKAACPTTVVPFFGDQPFWGERVHARGIGPPPIPIEEFSLEKLVNAIHFMLDPMVKQRAIELAKAMENEDGATGAVKQHAIELAKAMENEDGATGAVNAFYKHFPRECLQPKPDPPSRPRSSAVFLEYMYSSVFCFL</sequence>